<organism evidence="2 3">
    <name type="scientific">Microbotryum silenes-dioicae</name>
    <dbReference type="NCBI Taxonomy" id="796604"/>
    <lineage>
        <taxon>Eukaryota</taxon>
        <taxon>Fungi</taxon>
        <taxon>Dikarya</taxon>
        <taxon>Basidiomycota</taxon>
        <taxon>Pucciniomycotina</taxon>
        <taxon>Microbotryomycetes</taxon>
        <taxon>Microbotryales</taxon>
        <taxon>Microbotryaceae</taxon>
        <taxon>Microbotryum</taxon>
    </lineage>
</organism>
<feature type="region of interest" description="Disordered" evidence="1">
    <location>
        <begin position="654"/>
        <end position="681"/>
    </location>
</feature>
<keyword evidence="3" id="KW-1185">Reference proteome</keyword>
<evidence type="ECO:0000313" key="3">
    <source>
        <dbReference type="Proteomes" id="UP000249464"/>
    </source>
</evidence>
<feature type="region of interest" description="Disordered" evidence="1">
    <location>
        <begin position="605"/>
        <end position="639"/>
    </location>
</feature>
<dbReference type="STRING" id="796604.A0A2X0LQ52"/>
<feature type="region of interest" description="Disordered" evidence="1">
    <location>
        <begin position="148"/>
        <end position="168"/>
    </location>
</feature>
<dbReference type="EMBL" id="FQNC01000012">
    <property type="protein sequence ID" value="SGY13635.1"/>
    <property type="molecule type" value="Genomic_DNA"/>
</dbReference>
<dbReference type="SUPFAM" id="SSF51126">
    <property type="entry name" value="Pectin lyase-like"/>
    <property type="match status" value="1"/>
</dbReference>
<feature type="compositionally biased region" description="Basic and acidic residues" evidence="1">
    <location>
        <begin position="148"/>
        <end position="161"/>
    </location>
</feature>
<reference evidence="2 3" key="1">
    <citation type="submission" date="2016-11" db="EMBL/GenBank/DDBJ databases">
        <authorList>
            <person name="Jaros S."/>
            <person name="Januszkiewicz K."/>
            <person name="Wedrychowicz H."/>
        </authorList>
    </citation>
    <scope>NUCLEOTIDE SEQUENCE [LARGE SCALE GENOMIC DNA]</scope>
</reference>
<evidence type="ECO:0000313" key="2">
    <source>
        <dbReference type="EMBL" id="SGY13635.1"/>
    </source>
</evidence>
<dbReference type="InterPro" id="IPR012334">
    <property type="entry name" value="Pectin_lyas_fold"/>
</dbReference>
<sequence>MAPTHIFHPLANPGPAERHDNGLALTALFRESGPGTTILLLPATTYPLYSTVDFIHPRTTLATLGYPEFQTGQQAVLETRSEKEAGAINMYNKAETSLKRVHLRGCRGWGRGVPTDEEKEKWKKEGRLGWIEGGGAMVWMGGPDSHDSLVEGERANAERRANSPSSPTDCFGSELLHSAQGCRLEDPRGWTAVHLCDWALRAKLLNNIVGPCGQEAPAGPWADGLSVAGKDSVVSGNTIIDATDGAIVVFCAPGSTVSDNTIIARTRDLLGAINMVDDFPYNRDFSNTRVVGNTIRTEGAYIRLAIGCGPTCWSPWQTFHQINYGGYVQNNYLGPGRMGYGVALSGTKDWTVLGNVVLPDTKFIGDVAKASGNAPPCPFLVQWEDRERTINSDLQDGFLHGEAVYLIGIEDGASKFYKFEGGQVRLDAEGVSAMGEGGIVVKGGRLELQPGGELVIRKTTEGHEHEGKVGHGAVLWSSGAPSSPHHDPVLSFDLDGVFSVRGEGGHGDVVWNPTSYLQTHLDRLASLPPLKTKPAPAAPADPNVPDPNKWASHPSFVLRGHQPFLQVRTKDDYVLFSTSYEYETTENWSMQDGKWIAVAPPHLRGVQPSSDAASASEGTCTGPPTIPPRPEQTSPAHGHHPFRAFVKDLASNLVQGTHPGSNSDLHPGGRPAIPPRPDATTLTRPDGPVKPLFLFLNPVTAQLTLHSSFSPAHPEPDHIHWVAPQNPVEGGVDMCWVGFQYDGNLVICEYAKRGEDVSVPWASGTNADKMVLRGHGDPNGPALELLDKQGKMVWTSRS</sequence>
<gene>
    <name evidence="2" type="primary">BQ5605_C010g05923</name>
    <name evidence="2" type="ORF">BQ5605_C010G05923</name>
</gene>
<dbReference type="Proteomes" id="UP000249464">
    <property type="component" value="Unassembled WGS sequence"/>
</dbReference>
<name>A0A2X0LQ52_9BASI</name>
<feature type="compositionally biased region" description="Polar residues" evidence="1">
    <location>
        <begin position="607"/>
        <end position="619"/>
    </location>
</feature>
<feature type="compositionally biased region" description="Polar residues" evidence="1">
    <location>
        <begin position="654"/>
        <end position="664"/>
    </location>
</feature>
<dbReference type="AlphaFoldDB" id="A0A2X0LQ52"/>
<proteinExistence type="predicted"/>
<dbReference type="Gene3D" id="2.160.20.10">
    <property type="entry name" value="Single-stranded right-handed beta-helix, Pectin lyase-like"/>
    <property type="match status" value="1"/>
</dbReference>
<accession>A0A2X0LQ52</accession>
<protein>
    <submittedName>
        <fullName evidence="2">BQ5605_C010g05923 protein</fullName>
    </submittedName>
</protein>
<evidence type="ECO:0000256" key="1">
    <source>
        <dbReference type="SAM" id="MobiDB-lite"/>
    </source>
</evidence>
<dbReference type="InterPro" id="IPR011050">
    <property type="entry name" value="Pectin_lyase_fold/virulence"/>
</dbReference>